<dbReference type="KEGG" id="gso:PH603_15565"/>
<name>A0AAF0BLY3_9PROT</name>
<sequence>MVKDILRRASDDFQIEFPNSYVEKCDSATGAGQAIAMHYNVLGVFSAAPVPGMLRFSMDRKQMKETDNIIDLIARRLEKQAASSHAMDMESGIDADSAGRLAAEMDAVLVEMVGELERIASCQQDEPRLSAANDAMPPFEAFCAGLRHVGASLLPELYSRFIAACRKESVSCRSARWIIEARSDAYIAYLVQLAQVHGLAFEGAPSMIGESERRALAFLENALRACRDAAADRMLTSEVC</sequence>
<evidence type="ECO:0000313" key="2">
    <source>
        <dbReference type="Proteomes" id="UP001217500"/>
    </source>
</evidence>
<dbReference type="EMBL" id="CP116805">
    <property type="protein sequence ID" value="WCL53955.1"/>
    <property type="molecule type" value="Genomic_DNA"/>
</dbReference>
<organism evidence="1 2">
    <name type="scientific">Gimibacter soli</name>
    <dbReference type="NCBI Taxonomy" id="3024400"/>
    <lineage>
        <taxon>Bacteria</taxon>
        <taxon>Pseudomonadati</taxon>
        <taxon>Pseudomonadota</taxon>
        <taxon>Alphaproteobacteria</taxon>
        <taxon>Kordiimonadales</taxon>
        <taxon>Temperatibacteraceae</taxon>
        <taxon>Gimibacter</taxon>
    </lineage>
</organism>
<dbReference type="AlphaFoldDB" id="A0AAF0BLY3"/>
<accession>A0AAF0BLY3</accession>
<dbReference type="RefSeq" id="WP_289503675.1">
    <property type="nucleotide sequence ID" value="NZ_CP116805.1"/>
</dbReference>
<reference evidence="1" key="1">
    <citation type="submission" date="2023-01" db="EMBL/GenBank/DDBJ databases">
        <title>The genome sequence of Kordiimonadaceae bacterium 6D33.</title>
        <authorList>
            <person name="Liu Y."/>
        </authorList>
    </citation>
    <scope>NUCLEOTIDE SEQUENCE</scope>
    <source>
        <strain evidence="1">6D33</strain>
    </source>
</reference>
<dbReference type="Proteomes" id="UP001217500">
    <property type="component" value="Chromosome"/>
</dbReference>
<protein>
    <submittedName>
        <fullName evidence="1">Uncharacterized protein</fullName>
    </submittedName>
</protein>
<gene>
    <name evidence="1" type="ORF">PH603_15565</name>
</gene>
<evidence type="ECO:0000313" key="1">
    <source>
        <dbReference type="EMBL" id="WCL53955.1"/>
    </source>
</evidence>
<keyword evidence="2" id="KW-1185">Reference proteome</keyword>
<proteinExistence type="predicted"/>